<keyword evidence="16" id="KW-1185">Reference proteome</keyword>
<evidence type="ECO:0000256" key="1">
    <source>
        <dbReference type="ARBA" id="ARBA00004459"/>
    </source>
</evidence>
<proteinExistence type="inferred from homology"/>
<dbReference type="Gene3D" id="2.50.20.10">
    <property type="entry name" value="Lipoprotein localisation LolA/LolB/LppX"/>
    <property type="match status" value="1"/>
</dbReference>
<keyword evidence="5 13" id="KW-0813">Transport</keyword>
<dbReference type="GO" id="GO:0009279">
    <property type="term" value="C:cell outer membrane"/>
    <property type="evidence" value="ECO:0007669"/>
    <property type="project" value="UniProtKB-SubCell"/>
</dbReference>
<protein>
    <recommendedName>
        <fullName evidence="4 13">Outer-membrane lipoprotein LolB</fullName>
    </recommendedName>
</protein>
<keyword evidence="12 13" id="KW-0449">Lipoprotein</keyword>
<dbReference type="RefSeq" id="WP_133681952.1">
    <property type="nucleotide sequence ID" value="NZ_SNZP01000010.1"/>
</dbReference>
<comment type="subcellular location">
    <subcellularLocation>
        <location evidence="1 13">Cell outer membrane</location>
        <topology evidence="1 13">Lipid-anchor</topology>
    </subcellularLocation>
</comment>
<dbReference type="OrthoDB" id="5296388at2"/>
<feature type="chain" id="PRO_5020587585" description="Outer-membrane lipoprotein LolB" evidence="14">
    <location>
        <begin position="20"/>
        <end position="180"/>
    </location>
</feature>
<name>A0A4R7B194_9NEIS</name>
<dbReference type="EMBL" id="SNZP01000010">
    <property type="protein sequence ID" value="TDR76692.1"/>
    <property type="molecule type" value="Genomic_DNA"/>
</dbReference>
<keyword evidence="9 13" id="KW-0564">Palmitate</keyword>
<evidence type="ECO:0000256" key="2">
    <source>
        <dbReference type="ARBA" id="ARBA00009696"/>
    </source>
</evidence>
<dbReference type="GO" id="GO:0044874">
    <property type="term" value="P:lipoprotein localization to outer membrane"/>
    <property type="evidence" value="ECO:0007669"/>
    <property type="project" value="UniProtKB-UniRule"/>
</dbReference>
<dbReference type="Pfam" id="PF03550">
    <property type="entry name" value="LolB"/>
    <property type="match status" value="1"/>
</dbReference>
<keyword evidence="7 13" id="KW-0653">Protein transport</keyword>
<keyword evidence="11 13" id="KW-0998">Cell outer membrane</keyword>
<evidence type="ECO:0000256" key="6">
    <source>
        <dbReference type="ARBA" id="ARBA00022729"/>
    </source>
</evidence>
<keyword evidence="6 13" id="KW-0732">Signal</keyword>
<sequence>MRRALLLGFGLLLAGCASQETLLRPAAPQTASVDAPFSASGRLSVNMAGRGNTANFEWTHTAASDELSINTPVGTTVARLSRDASGVTLDADGKIWQAPDVESLTRARLGWPLPLDNLIWWIRGRAAPGVPAEYDADGSLLQQGWRIRFLGETGSQSPYPKRVDLARDDLTIRLVTYRWQ</sequence>
<comment type="caution">
    <text evidence="15">The sequence shown here is derived from an EMBL/GenBank/DDBJ whole genome shotgun (WGS) entry which is preliminary data.</text>
</comment>
<dbReference type="InterPro" id="IPR029046">
    <property type="entry name" value="LolA/LolB/LppX"/>
</dbReference>
<dbReference type="SUPFAM" id="SSF89392">
    <property type="entry name" value="Prokaryotic lipoproteins and lipoprotein localization factors"/>
    <property type="match status" value="1"/>
</dbReference>
<evidence type="ECO:0000256" key="10">
    <source>
        <dbReference type="ARBA" id="ARBA00023186"/>
    </source>
</evidence>
<comment type="similarity">
    <text evidence="2 13">Belongs to the LolB family.</text>
</comment>
<evidence type="ECO:0000256" key="8">
    <source>
        <dbReference type="ARBA" id="ARBA00023136"/>
    </source>
</evidence>
<dbReference type="Proteomes" id="UP000295611">
    <property type="component" value="Unassembled WGS sequence"/>
</dbReference>
<keyword evidence="10 13" id="KW-0143">Chaperone</keyword>
<organism evidence="15 16">
    <name type="scientific">Paludibacterium purpuratum</name>
    <dbReference type="NCBI Taxonomy" id="1144873"/>
    <lineage>
        <taxon>Bacteria</taxon>
        <taxon>Pseudomonadati</taxon>
        <taxon>Pseudomonadota</taxon>
        <taxon>Betaproteobacteria</taxon>
        <taxon>Neisseriales</taxon>
        <taxon>Chromobacteriaceae</taxon>
        <taxon>Paludibacterium</taxon>
    </lineage>
</organism>
<dbReference type="PROSITE" id="PS51257">
    <property type="entry name" value="PROKAR_LIPOPROTEIN"/>
    <property type="match status" value="1"/>
</dbReference>
<evidence type="ECO:0000256" key="7">
    <source>
        <dbReference type="ARBA" id="ARBA00022927"/>
    </source>
</evidence>
<dbReference type="GO" id="GO:0015031">
    <property type="term" value="P:protein transport"/>
    <property type="evidence" value="ECO:0007669"/>
    <property type="project" value="UniProtKB-KW"/>
</dbReference>
<dbReference type="HAMAP" id="MF_00233">
    <property type="entry name" value="LolB"/>
    <property type="match status" value="1"/>
</dbReference>
<accession>A0A4R7B194</accession>
<evidence type="ECO:0000256" key="14">
    <source>
        <dbReference type="SAM" id="SignalP"/>
    </source>
</evidence>
<feature type="signal peptide" evidence="14">
    <location>
        <begin position="1"/>
        <end position="19"/>
    </location>
</feature>
<dbReference type="CDD" id="cd16326">
    <property type="entry name" value="LolB"/>
    <property type="match status" value="1"/>
</dbReference>
<evidence type="ECO:0000256" key="5">
    <source>
        <dbReference type="ARBA" id="ARBA00022448"/>
    </source>
</evidence>
<comment type="subunit">
    <text evidence="3 13">Monomer.</text>
</comment>
<evidence type="ECO:0000256" key="4">
    <source>
        <dbReference type="ARBA" id="ARBA00016202"/>
    </source>
</evidence>
<comment type="function">
    <text evidence="13">Plays a critical role in the incorporation of lipoproteins in the outer membrane after they are released by the LolA protein.</text>
</comment>
<dbReference type="InterPro" id="IPR004565">
    <property type="entry name" value="OM_lipoprot_LolB"/>
</dbReference>
<evidence type="ECO:0000313" key="15">
    <source>
        <dbReference type="EMBL" id="TDR76692.1"/>
    </source>
</evidence>
<evidence type="ECO:0000256" key="11">
    <source>
        <dbReference type="ARBA" id="ARBA00023237"/>
    </source>
</evidence>
<evidence type="ECO:0000256" key="12">
    <source>
        <dbReference type="ARBA" id="ARBA00023288"/>
    </source>
</evidence>
<evidence type="ECO:0000256" key="3">
    <source>
        <dbReference type="ARBA" id="ARBA00011245"/>
    </source>
</evidence>
<dbReference type="AlphaFoldDB" id="A0A4R7B194"/>
<evidence type="ECO:0000256" key="13">
    <source>
        <dbReference type="HAMAP-Rule" id="MF_00233"/>
    </source>
</evidence>
<keyword evidence="8 13" id="KW-0472">Membrane</keyword>
<evidence type="ECO:0000256" key="9">
    <source>
        <dbReference type="ARBA" id="ARBA00023139"/>
    </source>
</evidence>
<gene>
    <name evidence="13" type="primary">lolB</name>
    <name evidence="15" type="ORF">DFP86_110119</name>
</gene>
<reference evidence="15 16" key="1">
    <citation type="submission" date="2019-03" db="EMBL/GenBank/DDBJ databases">
        <title>Genomic Encyclopedia of Type Strains, Phase III (KMG-III): the genomes of soil and plant-associated and newly described type strains.</title>
        <authorList>
            <person name="Whitman W."/>
        </authorList>
    </citation>
    <scope>NUCLEOTIDE SEQUENCE [LARGE SCALE GENOMIC DNA]</scope>
    <source>
        <strain evidence="15 16">CECT 8976</strain>
    </source>
</reference>
<evidence type="ECO:0000313" key="16">
    <source>
        <dbReference type="Proteomes" id="UP000295611"/>
    </source>
</evidence>